<dbReference type="SUPFAM" id="SSF53098">
    <property type="entry name" value="Ribonuclease H-like"/>
    <property type="match status" value="1"/>
</dbReference>
<dbReference type="InterPro" id="IPR036397">
    <property type="entry name" value="RNaseH_sf"/>
</dbReference>
<reference evidence="10" key="1">
    <citation type="journal article" date="2020" name="Nature">
        <title>Giant virus diversity and host interactions through global metagenomics.</title>
        <authorList>
            <person name="Schulz F."/>
            <person name="Roux S."/>
            <person name="Paez-Espino D."/>
            <person name="Jungbluth S."/>
            <person name="Walsh D.A."/>
            <person name="Denef V.J."/>
            <person name="McMahon K.D."/>
            <person name="Konstantinidis K.T."/>
            <person name="Eloe-Fadrosh E.A."/>
            <person name="Kyrpides N.C."/>
            <person name="Woyke T."/>
        </authorList>
    </citation>
    <scope>NUCLEOTIDE SEQUENCE</scope>
    <source>
        <strain evidence="10">GVMAG-S-1016704-142</strain>
    </source>
</reference>
<dbReference type="PANTHER" id="PTHR10322:SF23">
    <property type="entry name" value="DNA POLYMERASE DELTA CATALYTIC SUBUNIT"/>
    <property type="match status" value="1"/>
</dbReference>
<dbReference type="InterPro" id="IPR006133">
    <property type="entry name" value="DNA-dir_DNA_pol_B_exonuc"/>
</dbReference>
<organism evidence="10">
    <name type="scientific">viral metagenome</name>
    <dbReference type="NCBI Taxonomy" id="1070528"/>
    <lineage>
        <taxon>unclassified sequences</taxon>
        <taxon>metagenomes</taxon>
        <taxon>organismal metagenomes</taxon>
    </lineage>
</organism>
<dbReference type="InterPro" id="IPR006134">
    <property type="entry name" value="DNA-dir_DNA_pol_B_multi_dom"/>
</dbReference>
<dbReference type="GO" id="GO:0000166">
    <property type="term" value="F:nucleotide binding"/>
    <property type="evidence" value="ECO:0007669"/>
    <property type="project" value="InterPro"/>
</dbReference>
<feature type="domain" description="DNA-directed DNA polymerase family B multifunctional" evidence="8">
    <location>
        <begin position="456"/>
        <end position="544"/>
    </location>
</feature>
<dbReference type="Gene3D" id="3.90.1600.10">
    <property type="entry name" value="Palm domain of DNA polymerase"/>
    <property type="match status" value="1"/>
</dbReference>
<dbReference type="GO" id="GO:0003677">
    <property type="term" value="F:DNA binding"/>
    <property type="evidence" value="ECO:0007669"/>
    <property type="project" value="UniProtKB-KW"/>
</dbReference>
<dbReference type="Gene3D" id="2.40.50.730">
    <property type="match status" value="1"/>
</dbReference>
<evidence type="ECO:0000313" key="10">
    <source>
        <dbReference type="EMBL" id="QHU33995.1"/>
    </source>
</evidence>
<evidence type="ECO:0000256" key="3">
    <source>
        <dbReference type="ARBA" id="ARBA00022679"/>
    </source>
</evidence>
<dbReference type="InterPro" id="IPR042087">
    <property type="entry name" value="DNA_pol_B_thumb"/>
</dbReference>
<dbReference type="InterPro" id="IPR012337">
    <property type="entry name" value="RNaseH-like_sf"/>
</dbReference>
<keyword evidence="5" id="KW-0239">DNA-directed DNA polymerase</keyword>
<dbReference type="GO" id="GO:0043625">
    <property type="term" value="C:delta DNA polymerase complex"/>
    <property type="evidence" value="ECO:0007669"/>
    <property type="project" value="TreeGrafter"/>
</dbReference>
<dbReference type="Pfam" id="PF00136">
    <property type="entry name" value="DNA_pol_B"/>
    <property type="match status" value="2"/>
</dbReference>
<feature type="domain" description="DNA-directed DNA polymerase family B exonuclease" evidence="9">
    <location>
        <begin position="141"/>
        <end position="378"/>
    </location>
</feature>
<evidence type="ECO:0000256" key="2">
    <source>
        <dbReference type="ARBA" id="ARBA00012417"/>
    </source>
</evidence>
<evidence type="ECO:0000256" key="4">
    <source>
        <dbReference type="ARBA" id="ARBA00022695"/>
    </source>
</evidence>
<feature type="domain" description="DNA-directed DNA polymerase family B multifunctional" evidence="8">
    <location>
        <begin position="631"/>
        <end position="886"/>
    </location>
</feature>
<dbReference type="InterPro" id="IPR023211">
    <property type="entry name" value="DNA_pol_palm_dom_sf"/>
</dbReference>
<dbReference type="InterPro" id="IPR043502">
    <property type="entry name" value="DNA/RNA_pol_sf"/>
</dbReference>
<dbReference type="GO" id="GO:0008296">
    <property type="term" value="F:3'-5'-DNA exonuclease activity"/>
    <property type="evidence" value="ECO:0007669"/>
    <property type="project" value="TreeGrafter"/>
</dbReference>
<dbReference type="PRINTS" id="PR00106">
    <property type="entry name" value="DNAPOLB"/>
</dbReference>
<keyword evidence="6" id="KW-0238">DNA-binding</keyword>
<dbReference type="GO" id="GO:0003887">
    <property type="term" value="F:DNA-directed DNA polymerase activity"/>
    <property type="evidence" value="ECO:0007669"/>
    <property type="project" value="UniProtKB-KW"/>
</dbReference>
<dbReference type="GO" id="GO:0045004">
    <property type="term" value="P:DNA replication proofreading"/>
    <property type="evidence" value="ECO:0007669"/>
    <property type="project" value="TreeGrafter"/>
</dbReference>
<comment type="catalytic activity">
    <reaction evidence="7">
        <text>DNA(n) + a 2'-deoxyribonucleoside 5'-triphosphate = DNA(n+1) + diphosphate</text>
        <dbReference type="Rhea" id="RHEA:22508"/>
        <dbReference type="Rhea" id="RHEA-COMP:17339"/>
        <dbReference type="Rhea" id="RHEA-COMP:17340"/>
        <dbReference type="ChEBI" id="CHEBI:33019"/>
        <dbReference type="ChEBI" id="CHEBI:61560"/>
        <dbReference type="ChEBI" id="CHEBI:173112"/>
        <dbReference type="EC" id="2.7.7.7"/>
    </reaction>
</comment>
<accession>A0A6C0LVE1</accession>
<dbReference type="AlphaFoldDB" id="A0A6C0LVE1"/>
<name>A0A6C0LVE1_9ZZZZ</name>
<dbReference type="Pfam" id="PF03104">
    <property type="entry name" value="DNA_pol_B_exo1"/>
    <property type="match status" value="1"/>
</dbReference>
<keyword evidence="4" id="KW-0548">Nucleotidyltransferase</keyword>
<keyword evidence="3" id="KW-0808">Transferase</keyword>
<sequence>MKVSSNNCIFPYHWNVDEKERDVTCIRVYGIDVNNKTSCLRIDDFTPYVYIELPTNIEWTPSKAQLVGNKIDEILGNKRPIKKVLMNKKKLYGAHINTHDGSRKLFPFLFCSFSNENDAKALGYRLRNSIHVVGCGAIKLKIHEGDASPVLQLTCCRNISTAGWVKFSGKEQLGEDKLTLCDTEYVVKWKHLAPHDSDILPKPRIMGFDIEVNSHNPSKFPDAKEPGDKVFQISCVMSNDGDHPSDYVPFLLTLGDPNQDEVGVDVNIIRYKTESNLLEGFAELIRTEAPNIISGYNILGFDIPYLIDRAKLNMVISEFDRQGFHKYNHAPERTIKWSSSAFKNQEFQFLDAEGRLYVDLLPLVRNNYKMNNYKLKTVAEHFIGETKDPLSVAGIFKCYRLGMIKEPDGSYGEIARKAMSICGKYCVQDSVLVLQLMDKLKIWPGLTEMAKTCQVPIFNLYTKGQQIRVYSQVYKFCMTQNIVVEKDGYVTSEAERYVGAHVFPPIPGRYEKVVPFDFASLYPTTIIAYNIDYHTFVTDPSIPDDMCHVMEWKDCIGCCHDPKVIRVKQLTEYITTEQERIKKLRDKRNKSKGASAKSIVADEIAKAVADLKPYTTERSDINKSKPKFPMCEVRKYRFLKEPKGVIPTVLQNLLDARKNTRKVDMKACLDELKTGVTDERRKELNSLLDVLDKRQLAYKVSCNSMYGAMGVRRGYLPFMPGAMCTTYMGRVNIEKVAKVIPEKFGGELIYGDTDSNYIHFPHLKTAHETWDHALHVAAELTKLFPSPIVLEFEEEIYDFFFILTKKRYMYRKCLRDGVVDDKIGKKGVLLARRDNSKFVRDVYEGVISLIADNNTKECVIDYVLGEINQMCSNQKPISDFVVTKAVGDCGNLDPVEFYNEKGVKKSKVGDYTVPCLPSRTKYQVEWQAELDKKGAVSAKEFYLLCLPAQVQLAERMRRRGQRVDNGTRLEYVISNPECHTAKQYEKVECVDYLRNHIDVLSIDYLYYIKALANPLDQVLTVAFEGVNDFVLDQYIFRYKYRSKVLHEIRDLFKHKLKFVN</sequence>
<evidence type="ECO:0000256" key="1">
    <source>
        <dbReference type="ARBA" id="ARBA00005755"/>
    </source>
</evidence>
<dbReference type="Gene3D" id="3.30.420.10">
    <property type="entry name" value="Ribonuclease H-like superfamily/Ribonuclease H"/>
    <property type="match status" value="1"/>
</dbReference>
<dbReference type="Gene3D" id="1.10.132.60">
    <property type="entry name" value="DNA polymerase family B, C-terminal domain"/>
    <property type="match status" value="1"/>
</dbReference>
<dbReference type="GO" id="GO:0006297">
    <property type="term" value="P:nucleotide-excision repair, DNA gap filling"/>
    <property type="evidence" value="ECO:0007669"/>
    <property type="project" value="TreeGrafter"/>
</dbReference>
<dbReference type="GO" id="GO:0006287">
    <property type="term" value="P:base-excision repair, gap-filling"/>
    <property type="evidence" value="ECO:0007669"/>
    <property type="project" value="TreeGrafter"/>
</dbReference>
<evidence type="ECO:0000256" key="6">
    <source>
        <dbReference type="ARBA" id="ARBA00023125"/>
    </source>
</evidence>
<evidence type="ECO:0000256" key="5">
    <source>
        <dbReference type="ARBA" id="ARBA00022932"/>
    </source>
</evidence>
<evidence type="ECO:0000259" key="8">
    <source>
        <dbReference type="Pfam" id="PF00136"/>
    </source>
</evidence>
<dbReference type="InterPro" id="IPR006172">
    <property type="entry name" value="DNA-dir_DNA_pol_B"/>
</dbReference>
<protein>
    <recommendedName>
        <fullName evidence="2">DNA-directed DNA polymerase</fullName>
        <ecNumber evidence="2">2.7.7.7</ecNumber>
    </recommendedName>
</protein>
<dbReference type="InterPro" id="IPR050240">
    <property type="entry name" value="DNA_pol_type-B"/>
</dbReference>
<evidence type="ECO:0000256" key="7">
    <source>
        <dbReference type="ARBA" id="ARBA00049244"/>
    </source>
</evidence>
<evidence type="ECO:0000259" key="9">
    <source>
        <dbReference type="Pfam" id="PF03104"/>
    </source>
</evidence>
<proteinExistence type="inferred from homology"/>
<dbReference type="SMART" id="SM00486">
    <property type="entry name" value="POLBc"/>
    <property type="match status" value="1"/>
</dbReference>
<dbReference type="SUPFAM" id="SSF56672">
    <property type="entry name" value="DNA/RNA polymerases"/>
    <property type="match status" value="1"/>
</dbReference>
<dbReference type="EC" id="2.7.7.7" evidence="2"/>
<dbReference type="Gene3D" id="1.10.287.690">
    <property type="entry name" value="Helix hairpin bin"/>
    <property type="match status" value="1"/>
</dbReference>
<comment type="similarity">
    <text evidence="1">Belongs to the DNA polymerase type-B family.</text>
</comment>
<dbReference type="EMBL" id="MN740566">
    <property type="protein sequence ID" value="QHU33995.1"/>
    <property type="molecule type" value="Genomic_DNA"/>
</dbReference>
<dbReference type="PANTHER" id="PTHR10322">
    <property type="entry name" value="DNA POLYMERASE CATALYTIC SUBUNIT"/>
    <property type="match status" value="1"/>
</dbReference>